<evidence type="ECO:0000313" key="2">
    <source>
        <dbReference type="Proteomes" id="UP000545774"/>
    </source>
</evidence>
<accession>A0ACA9AT84</accession>
<name>A0ACA9AT84_9CAUD</name>
<dbReference type="EMBL" id="CAJDKB010000002">
    <property type="protein sequence ID" value="CAD0300267.1"/>
    <property type="molecule type" value="Genomic_DNA"/>
</dbReference>
<keyword evidence="2" id="KW-1185">Reference proteome</keyword>
<reference evidence="1" key="1">
    <citation type="submission" date="2020-07" db="EMBL/GenBank/DDBJ databases">
        <authorList>
            <person name="Ladero V."/>
        </authorList>
    </citation>
    <scope>NUCLEOTIDE SEQUENCE</scope>
</reference>
<organism evidence="1 2">
    <name type="scientific">Enterococcus phage vB_EhiS_268</name>
    <dbReference type="NCBI Taxonomy" id="2736817"/>
    <lineage>
        <taxon>Viruses</taxon>
        <taxon>Duplodnaviria</taxon>
        <taxon>Heunggongvirae</taxon>
        <taxon>Uroviricota</taxon>
        <taxon>Caudoviricetes</taxon>
        <taxon>Delfunavirus</taxon>
        <taxon>Delfunavirus v268</taxon>
    </lineage>
</organism>
<dbReference type="Proteomes" id="UP000545774">
    <property type="component" value="Unassembled WGS sequence"/>
</dbReference>
<protein>
    <submittedName>
        <fullName evidence="1">Uncharacterized protein</fullName>
    </submittedName>
</protein>
<comment type="caution">
    <text evidence="1">The sequence shown here is derived from an EMBL/GenBank/DDBJ whole genome shotgun (WGS) entry which is preliminary data.</text>
</comment>
<sequence>MKVEFTGTLQEIKEEMQGWLGMLDEPNQEKAIIEILDITGDPGDIVLVNNLKTHCKRYGADYTLVEKFLRENGSTFRGRDSRNLNAWFGAKIKEE</sequence>
<evidence type="ECO:0000313" key="1">
    <source>
        <dbReference type="EMBL" id="CAD0300267.1"/>
    </source>
</evidence>
<proteinExistence type="predicted"/>